<dbReference type="Pfam" id="PF11745">
    <property type="entry name" value="DUF3304"/>
    <property type="match status" value="1"/>
</dbReference>
<dbReference type="Proteomes" id="UP001272137">
    <property type="component" value="Unassembled WGS sequence"/>
</dbReference>
<feature type="signal peptide" evidence="1">
    <location>
        <begin position="1"/>
        <end position="24"/>
    </location>
</feature>
<evidence type="ECO:0008006" key="4">
    <source>
        <dbReference type="Google" id="ProtNLM"/>
    </source>
</evidence>
<protein>
    <recommendedName>
        <fullName evidence="4">DUF3304 domain-containing protein</fullName>
    </recommendedName>
</protein>
<evidence type="ECO:0000313" key="3">
    <source>
        <dbReference type="Proteomes" id="UP001272137"/>
    </source>
</evidence>
<comment type="caution">
    <text evidence="2">The sequence shown here is derived from an EMBL/GenBank/DDBJ whole genome shotgun (WGS) entry which is preliminary data.</text>
</comment>
<sequence>MNDAKFKRAAVAASCAVFALTACASSDTQSDNPNIGGGQALGMVPINHTDRYAVNIFVDKYWAGDAEPQNAGGKTACCFPGMKDWSKPVTIRWTWGQESNRETKVILKPRESRTVQAYFPAQGPHSDPDWHKTDAYLCIILRDLNTAEVAFSPSGTGCRMK</sequence>
<accession>A0AAW9CWF7</accession>
<proteinExistence type="predicted"/>
<dbReference type="PROSITE" id="PS51257">
    <property type="entry name" value="PROKAR_LIPOPROTEIN"/>
    <property type="match status" value="1"/>
</dbReference>
<keyword evidence="1" id="KW-0732">Signal</keyword>
<reference evidence="2" key="1">
    <citation type="submission" date="2018-08" db="EMBL/GenBank/DDBJ databases">
        <title>Identification of Burkholderia cepacia strains that express a Burkholderia pseudomallei-like capsular polysaccharide.</title>
        <authorList>
            <person name="Burtnick M.N."/>
            <person name="Vongsouvath M."/>
            <person name="Newton P."/>
            <person name="Wuthiekanun V."/>
            <person name="Limmathurotsakul D."/>
            <person name="Brett P.J."/>
            <person name="Chantratita N."/>
            <person name="Dance D.A."/>
        </authorList>
    </citation>
    <scope>NUCLEOTIDE SEQUENCE</scope>
    <source>
        <strain evidence="2">SBXCC001</strain>
    </source>
</reference>
<evidence type="ECO:0000313" key="2">
    <source>
        <dbReference type="EMBL" id="MDW9254487.1"/>
    </source>
</evidence>
<name>A0AAW9CWF7_BURTH</name>
<dbReference type="EMBL" id="QXCT01000002">
    <property type="protein sequence ID" value="MDW9254487.1"/>
    <property type="molecule type" value="Genomic_DNA"/>
</dbReference>
<evidence type="ECO:0000256" key="1">
    <source>
        <dbReference type="SAM" id="SignalP"/>
    </source>
</evidence>
<dbReference type="InterPro" id="IPR021733">
    <property type="entry name" value="DUF3304"/>
</dbReference>
<feature type="chain" id="PRO_5043622918" description="DUF3304 domain-containing protein" evidence="1">
    <location>
        <begin position="25"/>
        <end position="161"/>
    </location>
</feature>
<gene>
    <name evidence="2" type="ORF">C7S16_0832</name>
</gene>
<dbReference type="AlphaFoldDB" id="A0AAW9CWF7"/>
<dbReference type="RefSeq" id="WP_080554827.1">
    <property type="nucleotide sequence ID" value="NZ_JALGJD010000005.1"/>
</dbReference>
<organism evidence="2 3">
    <name type="scientific">Burkholderia thailandensis</name>
    <dbReference type="NCBI Taxonomy" id="57975"/>
    <lineage>
        <taxon>Bacteria</taxon>
        <taxon>Pseudomonadati</taxon>
        <taxon>Pseudomonadota</taxon>
        <taxon>Betaproteobacteria</taxon>
        <taxon>Burkholderiales</taxon>
        <taxon>Burkholderiaceae</taxon>
        <taxon>Burkholderia</taxon>
        <taxon>pseudomallei group</taxon>
    </lineage>
</organism>